<comment type="caution">
    <text evidence="1">The sequence shown here is derived from an EMBL/GenBank/DDBJ whole genome shotgun (WGS) entry which is preliminary data.</text>
</comment>
<sequence>MHVCQSGEIRITHGISNASNDWERVERGRGTYKVSNIQEKFAITVEAYQNALPLNRSFKRVNLAARDREHEKVRALPLAIANGDDDDDDYDDDSRAGDRNSLIADNLMILPDII</sequence>
<dbReference type="Proteomes" id="UP001607302">
    <property type="component" value="Unassembled WGS sequence"/>
</dbReference>
<evidence type="ECO:0000313" key="2">
    <source>
        <dbReference type="Proteomes" id="UP001607302"/>
    </source>
</evidence>
<protein>
    <submittedName>
        <fullName evidence="1">Uncharacterized protein</fullName>
    </submittedName>
</protein>
<evidence type="ECO:0000313" key="1">
    <source>
        <dbReference type="EMBL" id="KAL2713041.1"/>
    </source>
</evidence>
<name>A0ABD1ZXE6_VESSQ</name>
<dbReference type="EMBL" id="JAUDFV010000161">
    <property type="protein sequence ID" value="KAL2713041.1"/>
    <property type="molecule type" value="Genomic_DNA"/>
</dbReference>
<accession>A0ABD1ZXE6</accession>
<organism evidence="1 2">
    <name type="scientific">Vespula squamosa</name>
    <name type="common">Southern yellow jacket</name>
    <name type="synonym">Wasp</name>
    <dbReference type="NCBI Taxonomy" id="30214"/>
    <lineage>
        <taxon>Eukaryota</taxon>
        <taxon>Metazoa</taxon>
        <taxon>Ecdysozoa</taxon>
        <taxon>Arthropoda</taxon>
        <taxon>Hexapoda</taxon>
        <taxon>Insecta</taxon>
        <taxon>Pterygota</taxon>
        <taxon>Neoptera</taxon>
        <taxon>Endopterygota</taxon>
        <taxon>Hymenoptera</taxon>
        <taxon>Apocrita</taxon>
        <taxon>Aculeata</taxon>
        <taxon>Vespoidea</taxon>
        <taxon>Vespidae</taxon>
        <taxon>Vespinae</taxon>
        <taxon>Vespula</taxon>
    </lineage>
</organism>
<proteinExistence type="predicted"/>
<gene>
    <name evidence="1" type="ORF">V1478_017234</name>
</gene>
<dbReference type="AlphaFoldDB" id="A0ABD1ZXE6"/>
<reference evidence="1 2" key="1">
    <citation type="journal article" date="2024" name="Ann. Entomol. Soc. Am.">
        <title>Genomic analyses of the southern and eastern yellowjacket wasps (Hymenoptera: Vespidae) reveal evolutionary signatures of social life.</title>
        <authorList>
            <person name="Catto M.A."/>
            <person name="Caine P.B."/>
            <person name="Orr S.E."/>
            <person name="Hunt B.G."/>
            <person name="Goodisman M.A.D."/>
        </authorList>
    </citation>
    <scope>NUCLEOTIDE SEQUENCE [LARGE SCALE GENOMIC DNA]</scope>
    <source>
        <strain evidence="1">233</strain>
        <tissue evidence="1">Head and thorax</tissue>
    </source>
</reference>
<keyword evidence="2" id="KW-1185">Reference proteome</keyword>